<evidence type="ECO:0000256" key="4">
    <source>
        <dbReference type="ARBA" id="ARBA00022605"/>
    </source>
</evidence>
<dbReference type="EMBL" id="DVMJ01000047">
    <property type="protein sequence ID" value="HIU13479.1"/>
    <property type="molecule type" value="Genomic_DNA"/>
</dbReference>
<sequence length="276" mass="32734">MFCDYHVHTNYSDDSDYLMEDVVKDAIAMGMQEICFTDHVDYGIKLDWDEPEKIAYRDGLPLANVNYPLYFKEIAHLKEKYQDQIVIKQGMEFGVQMHTIPQYEKLFAQFDFDFIILSCHQVEDKEFWTQDFQRGRTQKEYNERYYQEIRDVIEHYQDYSVLGHLDLIVRYDEEGVYPFDKLKDQITDILKKVIADGKGIEINTSSHRYGLKDLTPSRDTLRLYRDLGGKIITIGSDSHKKEHLGAYIEKTKKELKELGFTHYCTFAKMEPIFHEL</sequence>
<evidence type="ECO:0000256" key="1">
    <source>
        <dbReference type="ARBA" id="ARBA00004970"/>
    </source>
</evidence>
<protein>
    <recommendedName>
        <fullName evidence="3 8">Histidinol-phosphatase</fullName>
        <shortName evidence="8">HolPase</shortName>
        <ecNumber evidence="3 8">3.1.3.15</ecNumber>
    </recommendedName>
</protein>
<dbReference type="Pfam" id="PF02811">
    <property type="entry name" value="PHP"/>
    <property type="match status" value="1"/>
</dbReference>
<proteinExistence type="inferred from homology"/>
<keyword evidence="5 8" id="KW-0378">Hydrolase</keyword>
<keyword evidence="4 8" id="KW-0028">Amino-acid biosynthesis</keyword>
<dbReference type="InterPro" id="IPR003141">
    <property type="entry name" value="Pol/His_phosphatase_N"/>
</dbReference>
<evidence type="ECO:0000313" key="10">
    <source>
        <dbReference type="EMBL" id="HIU13479.1"/>
    </source>
</evidence>
<evidence type="ECO:0000313" key="11">
    <source>
        <dbReference type="Proteomes" id="UP000824175"/>
    </source>
</evidence>
<dbReference type="Proteomes" id="UP000824175">
    <property type="component" value="Unassembled WGS sequence"/>
</dbReference>
<dbReference type="InterPro" id="IPR010140">
    <property type="entry name" value="Histidinol_P_phosphatase_HisJ"/>
</dbReference>
<organism evidence="10 11">
    <name type="scientific">Candidatus Fimiplasma intestinipullorum</name>
    <dbReference type="NCBI Taxonomy" id="2840825"/>
    <lineage>
        <taxon>Bacteria</taxon>
        <taxon>Bacillati</taxon>
        <taxon>Bacillota</taxon>
        <taxon>Clostridia</taxon>
        <taxon>Eubacteriales</taxon>
        <taxon>Candidatus Fimiplasma</taxon>
    </lineage>
</organism>
<reference evidence="10" key="2">
    <citation type="journal article" date="2021" name="PeerJ">
        <title>Extensive microbial diversity within the chicken gut microbiome revealed by metagenomics and culture.</title>
        <authorList>
            <person name="Gilroy R."/>
            <person name="Ravi A."/>
            <person name="Getino M."/>
            <person name="Pursley I."/>
            <person name="Horton D.L."/>
            <person name="Alikhan N.F."/>
            <person name="Baker D."/>
            <person name="Gharbi K."/>
            <person name="Hall N."/>
            <person name="Watson M."/>
            <person name="Adriaenssens E.M."/>
            <person name="Foster-Nyarko E."/>
            <person name="Jarju S."/>
            <person name="Secka A."/>
            <person name="Antonio M."/>
            <person name="Oren A."/>
            <person name="Chaudhuri R.R."/>
            <person name="La Ragione R."/>
            <person name="Hildebrand F."/>
            <person name="Pallen M.J."/>
        </authorList>
    </citation>
    <scope>NUCLEOTIDE SEQUENCE</scope>
    <source>
        <strain evidence="10">CHK195-11698</strain>
    </source>
</reference>
<comment type="catalytic activity">
    <reaction evidence="7 8">
        <text>L-histidinol phosphate + H2O = L-histidinol + phosphate</text>
        <dbReference type="Rhea" id="RHEA:14465"/>
        <dbReference type="ChEBI" id="CHEBI:15377"/>
        <dbReference type="ChEBI" id="CHEBI:43474"/>
        <dbReference type="ChEBI" id="CHEBI:57699"/>
        <dbReference type="ChEBI" id="CHEBI:57980"/>
        <dbReference type="EC" id="3.1.3.15"/>
    </reaction>
</comment>
<evidence type="ECO:0000256" key="7">
    <source>
        <dbReference type="ARBA" id="ARBA00049158"/>
    </source>
</evidence>
<name>A0A9D1L072_9FIRM</name>
<dbReference type="GO" id="GO:0000105">
    <property type="term" value="P:L-histidine biosynthetic process"/>
    <property type="evidence" value="ECO:0007669"/>
    <property type="project" value="UniProtKB-UniRule"/>
</dbReference>
<accession>A0A9D1L072</accession>
<dbReference type="PANTHER" id="PTHR21039">
    <property type="entry name" value="HISTIDINOL PHOSPHATASE-RELATED"/>
    <property type="match status" value="1"/>
</dbReference>
<dbReference type="SUPFAM" id="SSF89550">
    <property type="entry name" value="PHP domain-like"/>
    <property type="match status" value="1"/>
</dbReference>
<dbReference type="GO" id="GO:0005737">
    <property type="term" value="C:cytoplasm"/>
    <property type="evidence" value="ECO:0007669"/>
    <property type="project" value="TreeGrafter"/>
</dbReference>
<dbReference type="NCBIfam" id="TIGR01856">
    <property type="entry name" value="hisJ_fam"/>
    <property type="match status" value="1"/>
</dbReference>
<keyword evidence="6 8" id="KW-0368">Histidine biosynthesis</keyword>
<comment type="caution">
    <text evidence="10">The sequence shown here is derived from an EMBL/GenBank/DDBJ whole genome shotgun (WGS) entry which is preliminary data.</text>
</comment>
<dbReference type="PANTHER" id="PTHR21039:SF0">
    <property type="entry name" value="HISTIDINOL-PHOSPHATASE"/>
    <property type="match status" value="1"/>
</dbReference>
<comment type="pathway">
    <text evidence="1 8">Amino-acid biosynthesis; L-histidine biosynthesis; L-histidine from 5-phospho-alpha-D-ribose 1-diphosphate: step 8/9.</text>
</comment>
<dbReference type="InterPro" id="IPR016195">
    <property type="entry name" value="Pol/histidinol_Pase-like"/>
</dbReference>
<evidence type="ECO:0000256" key="3">
    <source>
        <dbReference type="ARBA" id="ARBA00013085"/>
    </source>
</evidence>
<dbReference type="SMART" id="SM00481">
    <property type="entry name" value="POLIIIAc"/>
    <property type="match status" value="1"/>
</dbReference>
<evidence type="ECO:0000259" key="9">
    <source>
        <dbReference type="SMART" id="SM00481"/>
    </source>
</evidence>
<evidence type="ECO:0000256" key="8">
    <source>
        <dbReference type="RuleBase" id="RU366003"/>
    </source>
</evidence>
<reference evidence="10" key="1">
    <citation type="submission" date="2020-10" db="EMBL/GenBank/DDBJ databases">
        <authorList>
            <person name="Gilroy R."/>
        </authorList>
    </citation>
    <scope>NUCLEOTIDE SEQUENCE</scope>
    <source>
        <strain evidence="10">CHK195-11698</strain>
    </source>
</reference>
<dbReference type="EC" id="3.1.3.15" evidence="3 8"/>
<dbReference type="AlphaFoldDB" id="A0A9D1L072"/>
<comment type="similarity">
    <text evidence="2 8">Belongs to the PHP hydrolase family. HisK subfamily.</text>
</comment>
<evidence type="ECO:0000256" key="2">
    <source>
        <dbReference type="ARBA" id="ARBA00009152"/>
    </source>
</evidence>
<gene>
    <name evidence="10" type="ORF">IAD15_05360</name>
</gene>
<dbReference type="GO" id="GO:0004401">
    <property type="term" value="F:histidinol-phosphatase activity"/>
    <property type="evidence" value="ECO:0007669"/>
    <property type="project" value="UniProtKB-UniRule"/>
</dbReference>
<evidence type="ECO:0000256" key="5">
    <source>
        <dbReference type="ARBA" id="ARBA00022801"/>
    </source>
</evidence>
<feature type="domain" description="Polymerase/histidinol phosphatase N-terminal" evidence="9">
    <location>
        <begin position="3"/>
        <end position="97"/>
    </location>
</feature>
<dbReference type="InterPro" id="IPR004013">
    <property type="entry name" value="PHP_dom"/>
</dbReference>
<dbReference type="Gene3D" id="3.20.20.140">
    <property type="entry name" value="Metal-dependent hydrolases"/>
    <property type="match status" value="1"/>
</dbReference>
<evidence type="ECO:0000256" key="6">
    <source>
        <dbReference type="ARBA" id="ARBA00023102"/>
    </source>
</evidence>